<dbReference type="OrthoDB" id="47007at2759"/>
<dbReference type="PANTHER" id="PTHR43975:SF2">
    <property type="entry name" value="EG:BACR7A4.14 PROTEIN-RELATED"/>
    <property type="match status" value="1"/>
</dbReference>
<proteinExistence type="inferred from homology"/>
<dbReference type="Proteomes" id="UP000271098">
    <property type="component" value="Unassembled WGS sequence"/>
</dbReference>
<evidence type="ECO:0000313" key="4">
    <source>
        <dbReference type="Proteomes" id="UP000271098"/>
    </source>
</evidence>
<evidence type="ECO:0000313" key="5">
    <source>
        <dbReference type="WBParaSite" id="GPUH_0002138401-mRNA-1"/>
    </source>
</evidence>
<comment type="similarity">
    <text evidence="2">Belongs to the short-chain dehydrogenases/reductases (SDR) family.</text>
</comment>
<dbReference type="PANTHER" id="PTHR43975">
    <property type="entry name" value="ZGC:101858"/>
    <property type="match status" value="1"/>
</dbReference>
<keyword evidence="4" id="KW-1185">Reference proteome</keyword>
<dbReference type="WBParaSite" id="GPUH_0002138401-mRNA-1">
    <property type="protein sequence ID" value="GPUH_0002138401-mRNA-1"/>
    <property type="gene ID" value="GPUH_0002138401"/>
</dbReference>
<keyword evidence="1" id="KW-0560">Oxidoreductase</keyword>
<evidence type="ECO:0000256" key="1">
    <source>
        <dbReference type="ARBA" id="ARBA00023002"/>
    </source>
</evidence>
<accession>A0A183EK67</accession>
<dbReference type="InterPro" id="IPR020904">
    <property type="entry name" value="Sc_DH/Rdtase_CS"/>
</dbReference>
<protein>
    <submittedName>
        <fullName evidence="5">3-oxoacyl-[acyl-carrier-protein] reductase</fullName>
    </submittedName>
</protein>
<dbReference type="Gene3D" id="3.40.50.720">
    <property type="entry name" value="NAD(P)-binding Rossmann-like Domain"/>
    <property type="match status" value="1"/>
</dbReference>
<dbReference type="InterPro" id="IPR002347">
    <property type="entry name" value="SDR_fam"/>
</dbReference>
<dbReference type="SUPFAM" id="SSF51735">
    <property type="entry name" value="NAD(P)-binding Rossmann-fold domains"/>
    <property type="match status" value="1"/>
</dbReference>
<dbReference type="PRINTS" id="PR00080">
    <property type="entry name" value="SDRFAMILY"/>
</dbReference>
<evidence type="ECO:0000256" key="2">
    <source>
        <dbReference type="RuleBase" id="RU000363"/>
    </source>
</evidence>
<dbReference type="PRINTS" id="PR00081">
    <property type="entry name" value="GDHRDH"/>
</dbReference>
<reference evidence="3 4" key="2">
    <citation type="submission" date="2018-11" db="EMBL/GenBank/DDBJ databases">
        <authorList>
            <consortium name="Pathogen Informatics"/>
        </authorList>
    </citation>
    <scope>NUCLEOTIDE SEQUENCE [LARGE SCALE GENOMIC DNA]</scope>
</reference>
<dbReference type="GO" id="GO:0016491">
    <property type="term" value="F:oxidoreductase activity"/>
    <property type="evidence" value="ECO:0007669"/>
    <property type="project" value="UniProtKB-KW"/>
</dbReference>
<dbReference type="EMBL" id="UYRT01092409">
    <property type="protein sequence ID" value="VDN38074.1"/>
    <property type="molecule type" value="Genomic_DNA"/>
</dbReference>
<reference evidence="5" key="1">
    <citation type="submission" date="2016-06" db="UniProtKB">
        <authorList>
            <consortium name="WormBaseParasite"/>
        </authorList>
    </citation>
    <scope>IDENTIFICATION</scope>
</reference>
<evidence type="ECO:0000313" key="3">
    <source>
        <dbReference type="EMBL" id="VDN38074.1"/>
    </source>
</evidence>
<dbReference type="AlphaFoldDB" id="A0A183EK67"/>
<name>A0A183EK67_9BILA</name>
<gene>
    <name evidence="3" type="ORF">GPUH_LOCUS21358</name>
</gene>
<dbReference type="PROSITE" id="PS00061">
    <property type="entry name" value="ADH_SHORT"/>
    <property type="match status" value="1"/>
</dbReference>
<organism evidence="5">
    <name type="scientific">Gongylonema pulchrum</name>
    <dbReference type="NCBI Taxonomy" id="637853"/>
    <lineage>
        <taxon>Eukaryota</taxon>
        <taxon>Metazoa</taxon>
        <taxon>Ecdysozoa</taxon>
        <taxon>Nematoda</taxon>
        <taxon>Chromadorea</taxon>
        <taxon>Rhabditida</taxon>
        <taxon>Spirurina</taxon>
        <taxon>Spiruromorpha</taxon>
        <taxon>Spiruroidea</taxon>
        <taxon>Gongylonematidae</taxon>
        <taxon>Gongylonema</taxon>
    </lineage>
</organism>
<dbReference type="InterPro" id="IPR036291">
    <property type="entry name" value="NAD(P)-bd_dom_sf"/>
</dbReference>
<sequence length="193" mass="20082">MAATATAAAPSKRLIAIITGASSGIGAATAEFFAKKGYILSLSGRNEKALEATAAKCATAGMNRDSVLTTPGDVTEEKVATALVNRTIEKFGLINALVNAAGIIINGKVADCTMADYDRQMNVNLRSIVQLTQKAIPHLIKSKGSIVNVSSINGICPFSGLAFYCMSKAALDQFTKCLAVELGPEGVRVNSVK</sequence>
<dbReference type="Pfam" id="PF00106">
    <property type="entry name" value="adh_short"/>
    <property type="match status" value="1"/>
</dbReference>